<reference evidence="2" key="1">
    <citation type="journal article" date="2019" name="Int. J. Syst. Evol. Microbiol.">
        <title>The Global Catalogue of Microorganisms (GCM) 10K type strain sequencing project: providing services to taxonomists for standard genome sequencing and annotation.</title>
        <authorList>
            <consortium name="The Broad Institute Genomics Platform"/>
            <consortium name="The Broad Institute Genome Sequencing Center for Infectious Disease"/>
            <person name="Wu L."/>
            <person name="Ma J."/>
        </authorList>
    </citation>
    <scope>NUCLEOTIDE SEQUENCE [LARGE SCALE GENOMIC DNA]</scope>
    <source>
        <strain evidence="2">NBRC 12467</strain>
    </source>
</reference>
<gene>
    <name evidence="1" type="ORF">GCM10007872_25810</name>
</gene>
<dbReference type="EMBL" id="BSNZ01000020">
    <property type="protein sequence ID" value="GLQ85671.1"/>
    <property type="molecule type" value="Genomic_DNA"/>
</dbReference>
<comment type="caution">
    <text evidence="1">The sequence shown here is derived from an EMBL/GenBank/DDBJ whole genome shotgun (WGS) entry which is preliminary data.</text>
</comment>
<keyword evidence="2" id="KW-1185">Reference proteome</keyword>
<dbReference type="Proteomes" id="UP001156708">
    <property type="component" value="Unassembled WGS sequence"/>
</dbReference>
<proteinExistence type="predicted"/>
<name>A0AA37WCF4_9PROT</name>
<accession>A0AA37WCF4</accession>
<dbReference type="AlphaFoldDB" id="A0AA37WCF4"/>
<evidence type="ECO:0000313" key="2">
    <source>
        <dbReference type="Proteomes" id="UP001156708"/>
    </source>
</evidence>
<protein>
    <submittedName>
        <fullName evidence="1">Uncharacterized protein</fullName>
    </submittedName>
</protein>
<organism evidence="1 2">
    <name type="scientific">Gluconobacter sphaericus NBRC 12467</name>
    <dbReference type="NCBI Taxonomy" id="1307951"/>
    <lineage>
        <taxon>Bacteria</taxon>
        <taxon>Pseudomonadati</taxon>
        <taxon>Pseudomonadota</taxon>
        <taxon>Alphaproteobacteria</taxon>
        <taxon>Acetobacterales</taxon>
        <taxon>Acetobacteraceae</taxon>
        <taxon>Gluconobacter</taxon>
    </lineage>
</organism>
<evidence type="ECO:0000313" key="1">
    <source>
        <dbReference type="EMBL" id="GLQ85671.1"/>
    </source>
</evidence>
<sequence length="39" mass="4076">MVCEAVDVLQRVTAGNGLPEMGRMSELVQVVADASQLAS</sequence>